<reference evidence="1 2" key="1">
    <citation type="journal article" date="2019" name="ISME J.">
        <title>Genome analyses of uncultured TG2/ZB3 bacteria in 'Margulisbacteria' specifically attached to ectosymbiotic spirochetes of protists in the termite gut.</title>
        <authorList>
            <person name="Utami Y.D."/>
            <person name="Kuwahara H."/>
            <person name="Igai K."/>
            <person name="Murakami T."/>
            <person name="Sugaya K."/>
            <person name="Morikawa T."/>
            <person name="Nagura Y."/>
            <person name="Yuki M."/>
            <person name="Deevong P."/>
            <person name="Inoue T."/>
            <person name="Kihara K."/>
            <person name="Lo N."/>
            <person name="Yamada A."/>
            <person name="Ohkuma M."/>
            <person name="Hongoh Y."/>
        </authorList>
    </citation>
    <scope>NUCLEOTIDE SEQUENCE [LARGE SCALE GENOMIC DNA]</scope>
    <source>
        <strain evidence="1">NkOx7-02</strain>
    </source>
</reference>
<organism evidence="1 2">
    <name type="scientific">Candidatus Termititenax persephonae</name>
    <dbReference type="NCBI Taxonomy" id="2218525"/>
    <lineage>
        <taxon>Bacteria</taxon>
        <taxon>Bacillati</taxon>
        <taxon>Candidatus Margulisiibacteriota</taxon>
        <taxon>Candidatus Termititenacia</taxon>
        <taxon>Candidatus Termititenacales</taxon>
        <taxon>Candidatus Termititenacaceae</taxon>
        <taxon>Candidatus Termititenax</taxon>
    </lineage>
</organism>
<comment type="caution">
    <text evidence="1">The sequence shown here is derived from an EMBL/GenBank/DDBJ whole genome shotgun (WGS) entry which is preliminary data.</text>
</comment>
<protein>
    <submittedName>
        <fullName evidence="1">Uncharacterized protein</fullName>
    </submittedName>
</protein>
<evidence type="ECO:0000313" key="2">
    <source>
        <dbReference type="Proteomes" id="UP000275925"/>
    </source>
</evidence>
<keyword evidence="2" id="KW-1185">Reference proteome</keyword>
<accession>A0A388TK78</accession>
<sequence>MSNELTLRHGSEDDAGLLLELIRALADYEHLSV</sequence>
<dbReference type="AlphaFoldDB" id="A0A388TK78"/>
<feature type="non-terminal residue" evidence="1">
    <location>
        <position position="33"/>
    </location>
</feature>
<evidence type="ECO:0000313" key="1">
    <source>
        <dbReference type="EMBL" id="GBR77331.1"/>
    </source>
</evidence>
<proteinExistence type="predicted"/>
<dbReference type="Proteomes" id="UP000275925">
    <property type="component" value="Unassembled WGS sequence"/>
</dbReference>
<gene>
    <name evidence="1" type="ORF">NO2_1732</name>
</gene>
<dbReference type="EMBL" id="BGZO01000195">
    <property type="protein sequence ID" value="GBR77331.1"/>
    <property type="molecule type" value="Genomic_DNA"/>
</dbReference>
<name>A0A388TK78_9BACT</name>